<dbReference type="EMBL" id="JBFMKM010000014">
    <property type="protein sequence ID" value="KAL1297641.1"/>
    <property type="molecule type" value="Genomic_DNA"/>
</dbReference>
<feature type="domain" description="DUF7053" evidence="1">
    <location>
        <begin position="12"/>
        <end position="151"/>
    </location>
</feature>
<evidence type="ECO:0000313" key="3">
    <source>
        <dbReference type="Proteomes" id="UP001562354"/>
    </source>
</evidence>
<dbReference type="Proteomes" id="UP001562354">
    <property type="component" value="Unassembled WGS sequence"/>
</dbReference>
<organism evidence="2 3">
    <name type="scientific">Neodothiora populina</name>
    <dbReference type="NCBI Taxonomy" id="2781224"/>
    <lineage>
        <taxon>Eukaryota</taxon>
        <taxon>Fungi</taxon>
        <taxon>Dikarya</taxon>
        <taxon>Ascomycota</taxon>
        <taxon>Pezizomycotina</taxon>
        <taxon>Dothideomycetes</taxon>
        <taxon>Dothideomycetidae</taxon>
        <taxon>Dothideales</taxon>
        <taxon>Dothioraceae</taxon>
        <taxon>Neodothiora</taxon>
    </lineage>
</organism>
<dbReference type="GeneID" id="95979897"/>
<comment type="caution">
    <text evidence="2">The sequence shown here is derived from an EMBL/GenBank/DDBJ whole genome shotgun (WGS) entry which is preliminary data.</text>
</comment>
<keyword evidence="3" id="KW-1185">Reference proteome</keyword>
<evidence type="ECO:0000259" key="1">
    <source>
        <dbReference type="Pfam" id="PF23155"/>
    </source>
</evidence>
<protein>
    <recommendedName>
        <fullName evidence="1">DUF7053 domain-containing protein</fullName>
    </recommendedName>
</protein>
<proteinExistence type="predicted"/>
<dbReference type="Pfam" id="PF23155">
    <property type="entry name" value="DUF7053"/>
    <property type="match status" value="1"/>
</dbReference>
<dbReference type="PANTHER" id="PTHR38117">
    <property type="entry name" value="NACHT AND WD40 DOMAIN PROTEIN"/>
    <property type="match status" value="1"/>
</dbReference>
<gene>
    <name evidence="2" type="ORF">AAFC00_006198</name>
</gene>
<reference evidence="2 3" key="1">
    <citation type="submission" date="2024-07" db="EMBL/GenBank/DDBJ databases">
        <title>Draft sequence of the Neodothiora populina.</title>
        <authorList>
            <person name="Drown D.D."/>
            <person name="Schuette U.S."/>
            <person name="Buechlein A.B."/>
            <person name="Rusch D.R."/>
            <person name="Winton L.W."/>
            <person name="Adams G.A."/>
        </authorList>
    </citation>
    <scope>NUCLEOTIDE SEQUENCE [LARGE SCALE GENOMIC DNA]</scope>
    <source>
        <strain evidence="2 3">CPC 39397</strain>
    </source>
</reference>
<dbReference type="PANTHER" id="PTHR38117:SF2">
    <property type="entry name" value="NACHT AND WD40 DOMAIN PROTEIN"/>
    <property type="match status" value="1"/>
</dbReference>
<dbReference type="RefSeq" id="XP_069197323.1">
    <property type="nucleotide sequence ID" value="XM_069346111.1"/>
</dbReference>
<accession>A0ABR3P4M8</accession>
<sequence>MFETSFSHVSESTIDTSTPSDLIIKLMHDFDLIVKLNPDCKGYVLVAQHGQDTWEYRVEDYLAFIPKKLWNGGVSYTATYKIVEDGCDITVKAPGGFTSVNHWRLVVLAPDKRLVRITSDAICNRTFAGFVKKFLENSHGQLHRGFAERVAQISRPGLLRRRSSWPNNDH</sequence>
<evidence type="ECO:0000313" key="2">
    <source>
        <dbReference type="EMBL" id="KAL1297641.1"/>
    </source>
</evidence>
<dbReference type="InterPro" id="IPR055481">
    <property type="entry name" value="DUF7053"/>
</dbReference>
<name>A0ABR3P4M8_9PEZI</name>